<evidence type="ECO:0000256" key="3">
    <source>
        <dbReference type="ARBA" id="ARBA00022448"/>
    </source>
</evidence>
<evidence type="ECO:0000313" key="10">
    <source>
        <dbReference type="EMBL" id="OJD38706.1"/>
    </source>
</evidence>
<feature type="transmembrane region" description="Helical" evidence="8">
    <location>
        <begin position="315"/>
        <end position="333"/>
    </location>
</feature>
<dbReference type="PANTHER" id="PTHR48022">
    <property type="entry name" value="PLASTIDIC GLUCOSE TRANSPORTER 4"/>
    <property type="match status" value="1"/>
</dbReference>
<dbReference type="PROSITE" id="PS50850">
    <property type="entry name" value="MFS"/>
    <property type="match status" value="1"/>
</dbReference>
<dbReference type="RefSeq" id="XP_020134317.1">
    <property type="nucleotide sequence ID" value="XM_020275699.1"/>
</dbReference>
<dbReference type="NCBIfam" id="TIGR00879">
    <property type="entry name" value="SP"/>
    <property type="match status" value="1"/>
</dbReference>
<feature type="domain" description="Major facilitator superfamily (MFS) profile" evidence="9">
    <location>
        <begin position="26"/>
        <end position="462"/>
    </location>
</feature>
<dbReference type="SUPFAM" id="SSF103473">
    <property type="entry name" value="MFS general substrate transporter"/>
    <property type="match status" value="1"/>
</dbReference>
<dbReference type="InterPro" id="IPR036259">
    <property type="entry name" value="MFS_trans_sf"/>
</dbReference>
<keyword evidence="6 8" id="KW-0472">Membrane</keyword>
<organism evidence="10 11">
    <name type="scientific">Diplodia corticola</name>
    <dbReference type="NCBI Taxonomy" id="236234"/>
    <lineage>
        <taxon>Eukaryota</taxon>
        <taxon>Fungi</taxon>
        <taxon>Dikarya</taxon>
        <taxon>Ascomycota</taxon>
        <taxon>Pezizomycotina</taxon>
        <taxon>Dothideomycetes</taxon>
        <taxon>Dothideomycetes incertae sedis</taxon>
        <taxon>Botryosphaeriales</taxon>
        <taxon>Botryosphaeriaceae</taxon>
        <taxon>Diplodia</taxon>
    </lineage>
</organism>
<comment type="caution">
    <text evidence="10">The sequence shown here is derived from an EMBL/GenBank/DDBJ whole genome shotgun (WGS) entry which is preliminary data.</text>
</comment>
<evidence type="ECO:0000256" key="1">
    <source>
        <dbReference type="ARBA" id="ARBA00004141"/>
    </source>
</evidence>
<gene>
    <name evidence="10" type="ORF">BKCO1_400037</name>
</gene>
<feature type="transmembrane region" description="Helical" evidence="8">
    <location>
        <begin position="94"/>
        <end position="112"/>
    </location>
</feature>
<dbReference type="InterPro" id="IPR005828">
    <property type="entry name" value="MFS_sugar_transport-like"/>
</dbReference>
<dbReference type="GO" id="GO:0005351">
    <property type="term" value="F:carbohydrate:proton symporter activity"/>
    <property type="evidence" value="ECO:0007669"/>
    <property type="project" value="TreeGrafter"/>
</dbReference>
<feature type="transmembrane region" description="Helical" evidence="8">
    <location>
        <begin position="118"/>
        <end position="140"/>
    </location>
</feature>
<evidence type="ECO:0000256" key="6">
    <source>
        <dbReference type="ARBA" id="ARBA00023136"/>
    </source>
</evidence>
<feature type="transmembrane region" description="Helical" evidence="8">
    <location>
        <begin position="152"/>
        <end position="173"/>
    </location>
</feature>
<evidence type="ECO:0000256" key="2">
    <source>
        <dbReference type="ARBA" id="ARBA00010992"/>
    </source>
</evidence>
<evidence type="ECO:0000256" key="7">
    <source>
        <dbReference type="RuleBase" id="RU003346"/>
    </source>
</evidence>
<evidence type="ECO:0000256" key="5">
    <source>
        <dbReference type="ARBA" id="ARBA00022989"/>
    </source>
</evidence>
<dbReference type="GO" id="GO:0016020">
    <property type="term" value="C:membrane"/>
    <property type="evidence" value="ECO:0007669"/>
    <property type="project" value="UniProtKB-SubCell"/>
</dbReference>
<dbReference type="PANTHER" id="PTHR48022:SF31">
    <property type="entry name" value="HEXOSE TRANSPORTER"/>
    <property type="match status" value="1"/>
</dbReference>
<dbReference type="GeneID" id="31015960"/>
<feature type="transmembrane region" description="Helical" evidence="8">
    <location>
        <begin position="185"/>
        <end position="204"/>
    </location>
</feature>
<keyword evidence="4 8" id="KW-0812">Transmembrane</keyword>
<evidence type="ECO:0000259" key="9">
    <source>
        <dbReference type="PROSITE" id="PS50850"/>
    </source>
</evidence>
<dbReference type="EMBL" id="MNUE01000004">
    <property type="protein sequence ID" value="OJD38706.1"/>
    <property type="molecule type" value="Genomic_DNA"/>
</dbReference>
<feature type="transmembrane region" description="Helical" evidence="8">
    <location>
        <begin position="59"/>
        <end position="82"/>
    </location>
</feature>
<dbReference type="Gene3D" id="1.20.1250.20">
    <property type="entry name" value="MFS general substrate transporter like domains"/>
    <property type="match status" value="1"/>
</dbReference>
<keyword evidence="11" id="KW-1185">Reference proteome</keyword>
<feature type="transmembrane region" description="Helical" evidence="8">
    <location>
        <begin position="340"/>
        <end position="358"/>
    </location>
</feature>
<accession>A0A1J9RF36</accession>
<feature type="transmembrane region" description="Helical" evidence="8">
    <location>
        <begin position="410"/>
        <end position="431"/>
    </location>
</feature>
<protein>
    <submittedName>
        <fullName evidence="10">Hexose transporter</fullName>
    </submittedName>
</protein>
<dbReference type="InterPro" id="IPR050360">
    <property type="entry name" value="MFS_Sugar_Transporters"/>
</dbReference>
<name>A0A1J9RF36_9PEZI</name>
<evidence type="ECO:0000256" key="4">
    <source>
        <dbReference type="ARBA" id="ARBA00022692"/>
    </source>
</evidence>
<feature type="transmembrane region" description="Helical" evidence="8">
    <location>
        <begin position="273"/>
        <end position="295"/>
    </location>
</feature>
<sequence length="524" mass="56875">MALLPLPSFEATPLVPHSSRLVIALLILSSCISSATLGYDGSMMSGLNILPAYTNYFNLTPATTALNTATVYIGQVVPCLFYGTVSDTLGRKNAMAIAAAVTIAAVVLQAAAQNVGMFAASRILIGVGNGATSIAGPVWLSECLPHRWRAWGLGLFYNFWYVGGLTASGITYGTGMMDSTWAWRLPSAVQGVFSVLCILILPFVPESPRWLVYQNRKDEALYALALTHSDGDLKDTATLVEFKSICDTLEWEKESGEMTVKEIVRTPSRRKRLGLTISVAVICMLSGNNIVSYYLGTMLDGAGVTDTTTQLEINIIMNAWCLCVALLGTYCLSKFGRKTMAVISTTLLTVFLFLYAGLNKLYGESTNTSGIYASVAIIFLFQGSYSFGWTPLTVLYPPEVLNYSMRANGMAMYTFVVNCVGLFVTMVFPFAMDAIGWKTYIINASWDVLEVLYLVFAWVETKGKTLEEIDAIFDGHKHSDVPDVEQILHAEIPGSVIVGVGPNRGSMDGVEEVDVSVGKGKEVK</sequence>
<dbReference type="InterPro" id="IPR020846">
    <property type="entry name" value="MFS_dom"/>
</dbReference>
<evidence type="ECO:0000313" key="11">
    <source>
        <dbReference type="Proteomes" id="UP000183809"/>
    </source>
</evidence>
<dbReference type="OrthoDB" id="6133115at2759"/>
<dbReference type="FunFam" id="1.20.1250.20:FF:000134">
    <property type="entry name" value="MFS sugar transporter protein"/>
    <property type="match status" value="1"/>
</dbReference>
<dbReference type="InterPro" id="IPR003663">
    <property type="entry name" value="Sugar/inositol_transpt"/>
</dbReference>
<keyword evidence="5 8" id="KW-1133">Transmembrane helix</keyword>
<dbReference type="Pfam" id="PF00083">
    <property type="entry name" value="Sugar_tr"/>
    <property type="match status" value="1"/>
</dbReference>
<reference evidence="10 11" key="1">
    <citation type="submission" date="2016-10" db="EMBL/GenBank/DDBJ databases">
        <title>Proteomics and genomics reveal pathogen-plant mechanisms compatible with a hemibiotrophic lifestyle of Diplodia corticola.</title>
        <authorList>
            <person name="Fernandes I."/>
            <person name="De Jonge R."/>
            <person name="Van De Peer Y."/>
            <person name="Devreese B."/>
            <person name="Alves A."/>
            <person name="Esteves A.C."/>
        </authorList>
    </citation>
    <scope>NUCLEOTIDE SEQUENCE [LARGE SCALE GENOMIC DNA]</scope>
    <source>
        <strain evidence="10 11">CBS 112549</strain>
    </source>
</reference>
<feature type="transmembrane region" description="Helical" evidence="8">
    <location>
        <begin position="370"/>
        <end position="389"/>
    </location>
</feature>
<comment type="subcellular location">
    <subcellularLocation>
        <location evidence="1">Membrane</location>
        <topology evidence="1">Multi-pass membrane protein</topology>
    </subcellularLocation>
</comment>
<evidence type="ECO:0000256" key="8">
    <source>
        <dbReference type="SAM" id="Phobius"/>
    </source>
</evidence>
<dbReference type="PRINTS" id="PR00171">
    <property type="entry name" value="SUGRTRNSPORT"/>
</dbReference>
<keyword evidence="3 7" id="KW-0813">Transport</keyword>
<dbReference type="Proteomes" id="UP000183809">
    <property type="component" value="Unassembled WGS sequence"/>
</dbReference>
<comment type="similarity">
    <text evidence="2 7">Belongs to the major facilitator superfamily. Sugar transporter (TC 2.A.1.1) family.</text>
</comment>
<proteinExistence type="inferred from homology"/>
<feature type="transmembrane region" description="Helical" evidence="8">
    <location>
        <begin position="21"/>
        <end position="39"/>
    </location>
</feature>
<dbReference type="AlphaFoldDB" id="A0A1J9RF36"/>